<accession>A0A8S1NAP9</accession>
<feature type="transmembrane region" description="Helical" evidence="7">
    <location>
        <begin position="130"/>
        <end position="153"/>
    </location>
</feature>
<dbReference type="AlphaFoldDB" id="A0A8S1NAP9"/>
<dbReference type="EMBL" id="CAJJDN010000050">
    <property type="protein sequence ID" value="CAD8086633.1"/>
    <property type="molecule type" value="Genomic_DNA"/>
</dbReference>
<evidence type="ECO:0008006" key="10">
    <source>
        <dbReference type="Google" id="ProtNLM"/>
    </source>
</evidence>
<feature type="transmembrane region" description="Helical" evidence="7">
    <location>
        <begin position="12"/>
        <end position="34"/>
    </location>
</feature>
<proteinExistence type="inferred from homology"/>
<evidence type="ECO:0000256" key="3">
    <source>
        <dbReference type="ARBA" id="ARBA00022692"/>
    </source>
</evidence>
<keyword evidence="5 7" id="KW-1133">Transmembrane helix</keyword>
<dbReference type="PANTHER" id="PTHR15601:SF0">
    <property type="entry name" value="GEO09675P1"/>
    <property type="match status" value="1"/>
</dbReference>
<evidence type="ECO:0000256" key="4">
    <source>
        <dbReference type="ARBA" id="ARBA00022824"/>
    </source>
</evidence>
<evidence type="ECO:0000256" key="1">
    <source>
        <dbReference type="ARBA" id="ARBA00004389"/>
    </source>
</evidence>
<comment type="caution">
    <text evidence="8">The sequence shown here is derived from an EMBL/GenBank/DDBJ whole genome shotgun (WGS) entry which is preliminary data.</text>
</comment>
<evidence type="ECO:0000256" key="5">
    <source>
        <dbReference type="ARBA" id="ARBA00022989"/>
    </source>
</evidence>
<dbReference type="GO" id="GO:0005789">
    <property type="term" value="C:endoplasmic reticulum membrane"/>
    <property type="evidence" value="ECO:0007669"/>
    <property type="project" value="UniProtKB-SubCell"/>
</dbReference>
<reference evidence="8" key="1">
    <citation type="submission" date="2021-01" db="EMBL/GenBank/DDBJ databases">
        <authorList>
            <consortium name="Genoscope - CEA"/>
            <person name="William W."/>
        </authorList>
    </citation>
    <scope>NUCLEOTIDE SEQUENCE</scope>
</reference>
<keyword evidence="9" id="KW-1185">Reference proteome</keyword>
<keyword evidence="4" id="KW-0256">Endoplasmic reticulum</keyword>
<dbReference type="Proteomes" id="UP000692954">
    <property type="component" value="Unassembled WGS sequence"/>
</dbReference>
<dbReference type="PANTHER" id="PTHR15601">
    <property type="entry name" value="STRESS ASSOCIATED ENDOPLASMIC RETICULUM PROTEIN SERP1/RAMP4"/>
    <property type="match status" value="1"/>
</dbReference>
<dbReference type="GO" id="GO:0030968">
    <property type="term" value="P:endoplasmic reticulum unfolded protein response"/>
    <property type="evidence" value="ECO:0007669"/>
    <property type="project" value="TreeGrafter"/>
</dbReference>
<evidence type="ECO:0000256" key="2">
    <source>
        <dbReference type="ARBA" id="ARBA00005500"/>
    </source>
</evidence>
<keyword evidence="6 7" id="KW-0472">Membrane</keyword>
<evidence type="ECO:0000256" key="6">
    <source>
        <dbReference type="ARBA" id="ARBA00023136"/>
    </source>
</evidence>
<feature type="transmembrane region" description="Helical" evidence="7">
    <location>
        <begin position="73"/>
        <end position="90"/>
    </location>
</feature>
<comment type="subcellular location">
    <subcellularLocation>
        <location evidence="1">Endoplasmic reticulum membrane</location>
        <topology evidence="1">Single-pass membrane protein</topology>
    </subcellularLocation>
</comment>
<evidence type="ECO:0000256" key="7">
    <source>
        <dbReference type="SAM" id="Phobius"/>
    </source>
</evidence>
<evidence type="ECO:0000313" key="9">
    <source>
        <dbReference type="Proteomes" id="UP000692954"/>
    </source>
</evidence>
<sequence>MNCLINQFKVSMLILYFAISLKNVLWLIQFHLFQIRRGHKGSLMKFWLFLIFQNTNQLRNLDWIIILETISQYFLQHIIIIRVISLIKILHRKIIHKYAQTMKLRSQNYQKNIDKQGKVPKSLIKKEDNLPVGPILLGVFLFVVVGSALFQILNVASSGQEI</sequence>
<name>A0A8S1NAP9_9CILI</name>
<comment type="similarity">
    <text evidence="2">Belongs to the RAMP4 family.</text>
</comment>
<dbReference type="InterPro" id="IPR010580">
    <property type="entry name" value="ER_stress-assoc"/>
</dbReference>
<organism evidence="8 9">
    <name type="scientific">Paramecium sonneborni</name>
    <dbReference type="NCBI Taxonomy" id="65129"/>
    <lineage>
        <taxon>Eukaryota</taxon>
        <taxon>Sar</taxon>
        <taxon>Alveolata</taxon>
        <taxon>Ciliophora</taxon>
        <taxon>Intramacronucleata</taxon>
        <taxon>Oligohymenophorea</taxon>
        <taxon>Peniculida</taxon>
        <taxon>Parameciidae</taxon>
        <taxon>Paramecium</taxon>
    </lineage>
</organism>
<dbReference type="Pfam" id="PF06624">
    <property type="entry name" value="RAMP4"/>
    <property type="match status" value="1"/>
</dbReference>
<protein>
    <recommendedName>
        <fullName evidence="10">Ribosome associated membrane protein RAMP4</fullName>
    </recommendedName>
</protein>
<gene>
    <name evidence="8" type="ORF">PSON_ATCC_30995.1.T0500112</name>
</gene>
<keyword evidence="3 7" id="KW-0812">Transmembrane</keyword>
<evidence type="ECO:0000313" key="8">
    <source>
        <dbReference type="EMBL" id="CAD8086633.1"/>
    </source>
</evidence>